<keyword evidence="2" id="KW-0472">Membrane</keyword>
<evidence type="ECO:0000256" key="2">
    <source>
        <dbReference type="SAM" id="Phobius"/>
    </source>
</evidence>
<feature type="transmembrane region" description="Helical" evidence="2">
    <location>
        <begin position="89"/>
        <end position="109"/>
    </location>
</feature>
<proteinExistence type="predicted"/>
<dbReference type="AlphaFoldDB" id="A0AAD7AS85"/>
<feature type="compositionally biased region" description="Basic and acidic residues" evidence="1">
    <location>
        <begin position="282"/>
        <end position="299"/>
    </location>
</feature>
<organism evidence="3 4">
    <name type="scientific">Mycena albidolilacea</name>
    <dbReference type="NCBI Taxonomy" id="1033008"/>
    <lineage>
        <taxon>Eukaryota</taxon>
        <taxon>Fungi</taxon>
        <taxon>Dikarya</taxon>
        <taxon>Basidiomycota</taxon>
        <taxon>Agaricomycotina</taxon>
        <taxon>Agaricomycetes</taxon>
        <taxon>Agaricomycetidae</taxon>
        <taxon>Agaricales</taxon>
        <taxon>Marasmiineae</taxon>
        <taxon>Mycenaceae</taxon>
        <taxon>Mycena</taxon>
    </lineage>
</organism>
<name>A0AAD7AS85_9AGAR</name>
<dbReference type="PANTHER" id="PTHR40465:SF1">
    <property type="entry name" value="DUF6534 DOMAIN-CONTAINING PROTEIN"/>
    <property type="match status" value="1"/>
</dbReference>
<feature type="transmembrane region" description="Helical" evidence="2">
    <location>
        <begin position="171"/>
        <end position="194"/>
    </location>
</feature>
<gene>
    <name evidence="3" type="ORF">DFH08DRAFT_1005018</name>
</gene>
<accession>A0AAD7AS85</accession>
<keyword evidence="4" id="KW-1185">Reference proteome</keyword>
<dbReference type="Proteomes" id="UP001218218">
    <property type="component" value="Unassembled WGS sequence"/>
</dbReference>
<evidence type="ECO:0000313" key="3">
    <source>
        <dbReference type="EMBL" id="KAJ7367021.1"/>
    </source>
</evidence>
<feature type="transmembrane region" description="Helical" evidence="2">
    <location>
        <begin position="48"/>
        <end position="69"/>
    </location>
</feature>
<dbReference type="PANTHER" id="PTHR40465">
    <property type="entry name" value="CHROMOSOME 1, WHOLE GENOME SHOTGUN SEQUENCE"/>
    <property type="match status" value="1"/>
</dbReference>
<comment type="caution">
    <text evidence="3">The sequence shown here is derived from an EMBL/GenBank/DDBJ whole genome shotgun (WGS) entry which is preliminary data.</text>
</comment>
<feature type="transmembrane region" description="Helical" evidence="2">
    <location>
        <begin position="16"/>
        <end position="36"/>
    </location>
</feature>
<dbReference type="EMBL" id="JARIHO010000002">
    <property type="protein sequence ID" value="KAJ7367021.1"/>
    <property type="molecule type" value="Genomic_DNA"/>
</dbReference>
<keyword evidence="2" id="KW-1133">Transmembrane helix</keyword>
<evidence type="ECO:0000256" key="1">
    <source>
        <dbReference type="SAM" id="MobiDB-lite"/>
    </source>
</evidence>
<evidence type="ECO:0000313" key="4">
    <source>
        <dbReference type="Proteomes" id="UP001218218"/>
    </source>
</evidence>
<protein>
    <submittedName>
        <fullName evidence="3">Uncharacterized protein</fullName>
    </submittedName>
</protein>
<keyword evidence="2" id="KW-0812">Transmembrane</keyword>
<reference evidence="3" key="1">
    <citation type="submission" date="2023-03" db="EMBL/GenBank/DDBJ databases">
        <title>Massive genome expansion in bonnet fungi (Mycena s.s.) driven by repeated elements and novel gene families across ecological guilds.</title>
        <authorList>
            <consortium name="Lawrence Berkeley National Laboratory"/>
            <person name="Harder C.B."/>
            <person name="Miyauchi S."/>
            <person name="Viragh M."/>
            <person name="Kuo A."/>
            <person name="Thoen E."/>
            <person name="Andreopoulos B."/>
            <person name="Lu D."/>
            <person name="Skrede I."/>
            <person name="Drula E."/>
            <person name="Henrissat B."/>
            <person name="Morin E."/>
            <person name="Kohler A."/>
            <person name="Barry K."/>
            <person name="LaButti K."/>
            <person name="Morin E."/>
            <person name="Salamov A."/>
            <person name="Lipzen A."/>
            <person name="Mereny Z."/>
            <person name="Hegedus B."/>
            <person name="Baldrian P."/>
            <person name="Stursova M."/>
            <person name="Weitz H."/>
            <person name="Taylor A."/>
            <person name="Grigoriev I.V."/>
            <person name="Nagy L.G."/>
            <person name="Martin F."/>
            <person name="Kauserud H."/>
        </authorList>
    </citation>
    <scope>NUCLEOTIDE SEQUENCE</scope>
    <source>
        <strain evidence="3">CBHHK002</strain>
    </source>
</reference>
<sequence length="306" mass="33753">MPAIPLITYILGGWDLAISGDLILQGVLFAQCAHYISLYIKNIQFLRVYVNILLIVTTLKSAQLLAILWLQNVVHFTDSAEAAGMVNTAWPAVYNIVFVALIAFYVQLFPCQRLWVISRNIYIVVLVAALFLFGLVASFMAVATRGNSEMARRGVRFFERNYATAYERSPVAIHLAIVFAGDLLLCANTTYFLLKRLKQVLPQTAGMLNAVVKLTFQSAAPAALCTLINLVCSQSGNISADANGWTMGSLISNSIMPKLYAISAMWVDAQLAQGHPARAKLECERADDEQRRGAERRGAEWAQADE</sequence>
<feature type="transmembrane region" description="Helical" evidence="2">
    <location>
        <begin position="121"/>
        <end position="143"/>
    </location>
</feature>
<feature type="region of interest" description="Disordered" evidence="1">
    <location>
        <begin position="282"/>
        <end position="306"/>
    </location>
</feature>